<name>A0ABU2KL87_9FLAO</name>
<accession>A0ABU2KL87</accession>
<dbReference type="EMBL" id="JAVRBG010000014">
    <property type="protein sequence ID" value="MDT0295465.1"/>
    <property type="molecule type" value="Genomic_DNA"/>
</dbReference>
<dbReference type="InterPro" id="IPR046495">
    <property type="entry name" value="DUF6588"/>
</dbReference>
<sequence>MKKLILIICILGGAQLSAQNSIQELLNAGVDDAQTFMSSYFEPGAAGALYAVNAGWYNSAKAKNFLGFEISVIGNASLVDDDKKSFLLDVNDYSNIRLASGQYQVEVATIYGVNQPDVIVLVDYMMPNGSTQTLEIELPQGAINQTLDAVPAAFLQGSIGLFKGFEFKARFVPKIEYDEVSTNLYGAGIQYEFTSLLPADKLFPVAVSGLIGYTHFAADYDLDQTPIQAESPNISTKLSSFNFSVIASTNLPIINFYGGVNYMTGNAKTNLNGKYTFTEGVLQGETIQDPLRVKNDVDGVSATLGFNLKLAFVGLNASYSFQQYNAVSVGLNFGL</sequence>
<organism evidence="2 3">
    <name type="scientific">Mesonia ostreae</name>
    <dbReference type="NCBI Taxonomy" id="861110"/>
    <lineage>
        <taxon>Bacteria</taxon>
        <taxon>Pseudomonadati</taxon>
        <taxon>Bacteroidota</taxon>
        <taxon>Flavobacteriia</taxon>
        <taxon>Flavobacteriales</taxon>
        <taxon>Flavobacteriaceae</taxon>
        <taxon>Mesonia</taxon>
    </lineage>
</organism>
<dbReference type="Pfam" id="PF20230">
    <property type="entry name" value="DUF6588"/>
    <property type="match status" value="1"/>
</dbReference>
<evidence type="ECO:0000313" key="2">
    <source>
        <dbReference type="EMBL" id="MDT0295465.1"/>
    </source>
</evidence>
<protein>
    <recommendedName>
        <fullName evidence="4">Outer membrane protein beta-barrel domain-containing protein</fullName>
    </recommendedName>
</protein>
<dbReference type="Proteomes" id="UP001182991">
    <property type="component" value="Unassembled WGS sequence"/>
</dbReference>
<gene>
    <name evidence="2" type="ORF">RLT85_12570</name>
</gene>
<comment type="caution">
    <text evidence="2">The sequence shown here is derived from an EMBL/GenBank/DDBJ whole genome shotgun (WGS) entry which is preliminary data.</text>
</comment>
<feature type="chain" id="PRO_5045960746" description="Outer membrane protein beta-barrel domain-containing protein" evidence="1">
    <location>
        <begin position="19"/>
        <end position="335"/>
    </location>
</feature>
<feature type="signal peptide" evidence="1">
    <location>
        <begin position="1"/>
        <end position="18"/>
    </location>
</feature>
<dbReference type="RefSeq" id="WP_311402399.1">
    <property type="nucleotide sequence ID" value="NZ_JAVRBG010000014.1"/>
</dbReference>
<proteinExistence type="predicted"/>
<evidence type="ECO:0000256" key="1">
    <source>
        <dbReference type="SAM" id="SignalP"/>
    </source>
</evidence>
<evidence type="ECO:0000313" key="3">
    <source>
        <dbReference type="Proteomes" id="UP001182991"/>
    </source>
</evidence>
<keyword evidence="3" id="KW-1185">Reference proteome</keyword>
<reference evidence="3" key="1">
    <citation type="submission" date="2023-07" db="EMBL/GenBank/DDBJ databases">
        <title>Isolating and identifying novel microbial strains from the Mariana Trench.</title>
        <authorList>
            <person name="Fu H."/>
        </authorList>
    </citation>
    <scope>NUCLEOTIDE SEQUENCE [LARGE SCALE GENOMIC DNA]</scope>
    <source>
        <strain evidence="3">T-y2</strain>
    </source>
</reference>
<evidence type="ECO:0008006" key="4">
    <source>
        <dbReference type="Google" id="ProtNLM"/>
    </source>
</evidence>
<keyword evidence="1" id="KW-0732">Signal</keyword>